<comment type="caution">
    <text evidence="1">The sequence shown here is derived from an EMBL/GenBank/DDBJ whole genome shotgun (WGS) entry which is preliminary data.</text>
</comment>
<evidence type="ECO:0000313" key="1">
    <source>
        <dbReference type="EMBL" id="KKM85621.1"/>
    </source>
</evidence>
<sequence>MKGIQQLRFARINSDVDDHEIRPEQGEYRMIENMVPAQKGMGEGHMRESLNGTIAIAMPFLDDQLQYKCIGTSEDAPNNRIYFFLYEFPHAGTRKDKIYLYDANTKTTKELVESEFLGWTENLEITGIQVLDDVLYWTDYQLRYLRIQDDSQLIEFSYYAHEIFLPTPVTYFFQVQSQDEAITINVSADIMGPMSASDILDSVAIQFNNDSAFSAEFLAVKEVNAEVIKITAKTKTGNWYLSNAQLGTANYFSTNYDAIPQEAIDFTMYPIGPSSAPSITPVYDPSITINSIVN</sequence>
<name>A0A0F9LEE3_9ZZZZ</name>
<reference evidence="1" key="1">
    <citation type="journal article" date="2015" name="Nature">
        <title>Complex archaea that bridge the gap between prokaryotes and eukaryotes.</title>
        <authorList>
            <person name="Spang A."/>
            <person name="Saw J.H."/>
            <person name="Jorgensen S.L."/>
            <person name="Zaremba-Niedzwiedzka K."/>
            <person name="Martijn J."/>
            <person name="Lind A.E."/>
            <person name="van Eijk R."/>
            <person name="Schleper C."/>
            <person name="Guy L."/>
            <person name="Ettema T.J."/>
        </authorList>
    </citation>
    <scope>NUCLEOTIDE SEQUENCE</scope>
</reference>
<dbReference type="AlphaFoldDB" id="A0A0F9LEE3"/>
<dbReference type="EMBL" id="LAZR01007382">
    <property type="protein sequence ID" value="KKM85621.1"/>
    <property type="molecule type" value="Genomic_DNA"/>
</dbReference>
<accession>A0A0F9LEE3</accession>
<feature type="non-terminal residue" evidence="1">
    <location>
        <position position="294"/>
    </location>
</feature>
<protein>
    <submittedName>
        <fullName evidence="1">Uncharacterized protein</fullName>
    </submittedName>
</protein>
<gene>
    <name evidence="1" type="ORF">LCGC14_1287290</name>
</gene>
<proteinExistence type="predicted"/>
<organism evidence="1">
    <name type="scientific">marine sediment metagenome</name>
    <dbReference type="NCBI Taxonomy" id="412755"/>
    <lineage>
        <taxon>unclassified sequences</taxon>
        <taxon>metagenomes</taxon>
        <taxon>ecological metagenomes</taxon>
    </lineage>
</organism>